<dbReference type="RefSeq" id="WP_301188518.1">
    <property type="nucleotide sequence ID" value="NZ_JAPDPJ010000001.1"/>
</dbReference>
<dbReference type="Proteomes" id="UP001209229">
    <property type="component" value="Unassembled WGS sequence"/>
</dbReference>
<reference evidence="1" key="1">
    <citation type="submission" date="2022-10" db="EMBL/GenBank/DDBJ databases">
        <authorList>
            <person name="Yu W.X."/>
        </authorList>
    </citation>
    <scope>NUCLEOTIDE SEQUENCE</scope>
    <source>
        <strain evidence="1">AAT</strain>
    </source>
</reference>
<proteinExistence type="predicted"/>
<comment type="caution">
    <text evidence="1">The sequence shown here is derived from an EMBL/GenBank/DDBJ whole genome shotgun (WGS) entry which is preliminary data.</text>
</comment>
<dbReference type="AlphaFoldDB" id="A0AAE3M179"/>
<organism evidence="1 2">
    <name type="scientific">Plebeiibacterium sediminum</name>
    <dbReference type="NCBI Taxonomy" id="2992112"/>
    <lineage>
        <taxon>Bacteria</taxon>
        <taxon>Pseudomonadati</taxon>
        <taxon>Bacteroidota</taxon>
        <taxon>Bacteroidia</taxon>
        <taxon>Marinilabiliales</taxon>
        <taxon>Marinilabiliaceae</taxon>
        <taxon>Plebeiibacterium</taxon>
    </lineage>
</organism>
<name>A0AAE3M179_9BACT</name>
<accession>A0AAE3M179</accession>
<keyword evidence="2" id="KW-1185">Reference proteome</keyword>
<protein>
    <submittedName>
        <fullName evidence="1">Uncharacterized protein</fullName>
    </submittedName>
</protein>
<evidence type="ECO:0000313" key="1">
    <source>
        <dbReference type="EMBL" id="MCW3784947.1"/>
    </source>
</evidence>
<evidence type="ECO:0000313" key="2">
    <source>
        <dbReference type="Proteomes" id="UP001209229"/>
    </source>
</evidence>
<sequence length="81" mass="9350">MSPVFTLSEDAKKAVQKSTGLTVSEIQSMEVGRVDRAIEKKIKKKLTHRVRYKHMHSRGSIFMFLGRLLDIDYVDKKLSKL</sequence>
<gene>
    <name evidence="1" type="ORF">OM075_00640</name>
</gene>
<dbReference type="EMBL" id="JAPDPJ010000001">
    <property type="protein sequence ID" value="MCW3784947.1"/>
    <property type="molecule type" value="Genomic_DNA"/>
</dbReference>